<dbReference type="AlphaFoldDB" id="A0A9P0MNY1"/>
<evidence type="ECO:0000313" key="3">
    <source>
        <dbReference type="EMBL" id="CAH1399594.1"/>
    </source>
</evidence>
<dbReference type="PROSITE" id="PS00028">
    <property type="entry name" value="ZINC_FINGER_C2H2_1"/>
    <property type="match status" value="1"/>
</dbReference>
<proteinExistence type="predicted"/>
<gene>
    <name evidence="3" type="ORF">NEZAVI_LOCUS9017</name>
</gene>
<keyword evidence="4" id="KW-1185">Reference proteome</keyword>
<keyword evidence="1" id="KW-0479">Metal-binding</keyword>
<dbReference type="InterPro" id="IPR013087">
    <property type="entry name" value="Znf_C2H2_type"/>
</dbReference>
<dbReference type="EMBL" id="OV725080">
    <property type="protein sequence ID" value="CAH1399594.1"/>
    <property type="molecule type" value="Genomic_DNA"/>
</dbReference>
<evidence type="ECO:0000256" key="1">
    <source>
        <dbReference type="PROSITE-ProRule" id="PRU00042"/>
    </source>
</evidence>
<evidence type="ECO:0000313" key="4">
    <source>
        <dbReference type="Proteomes" id="UP001152798"/>
    </source>
</evidence>
<accession>A0A9P0MNY1</accession>
<organism evidence="3 4">
    <name type="scientific">Nezara viridula</name>
    <name type="common">Southern green stink bug</name>
    <name type="synonym">Cimex viridulus</name>
    <dbReference type="NCBI Taxonomy" id="85310"/>
    <lineage>
        <taxon>Eukaryota</taxon>
        <taxon>Metazoa</taxon>
        <taxon>Ecdysozoa</taxon>
        <taxon>Arthropoda</taxon>
        <taxon>Hexapoda</taxon>
        <taxon>Insecta</taxon>
        <taxon>Pterygota</taxon>
        <taxon>Neoptera</taxon>
        <taxon>Paraneoptera</taxon>
        <taxon>Hemiptera</taxon>
        <taxon>Heteroptera</taxon>
        <taxon>Panheteroptera</taxon>
        <taxon>Pentatomomorpha</taxon>
        <taxon>Pentatomoidea</taxon>
        <taxon>Pentatomidae</taxon>
        <taxon>Pentatominae</taxon>
        <taxon>Nezara</taxon>
    </lineage>
</organism>
<protein>
    <recommendedName>
        <fullName evidence="2">C2H2-type domain-containing protein</fullName>
    </recommendedName>
</protein>
<dbReference type="GO" id="GO:0008270">
    <property type="term" value="F:zinc ion binding"/>
    <property type="evidence" value="ECO:0007669"/>
    <property type="project" value="UniProtKB-KW"/>
</dbReference>
<name>A0A9P0MNY1_NEZVI</name>
<reference evidence="3" key="1">
    <citation type="submission" date="2022-01" db="EMBL/GenBank/DDBJ databases">
        <authorList>
            <person name="King R."/>
        </authorList>
    </citation>
    <scope>NUCLEOTIDE SEQUENCE</scope>
</reference>
<feature type="domain" description="C2H2-type" evidence="2">
    <location>
        <begin position="20"/>
        <end position="47"/>
    </location>
</feature>
<dbReference type="PROSITE" id="PS50157">
    <property type="entry name" value="ZINC_FINGER_C2H2_2"/>
    <property type="match status" value="1"/>
</dbReference>
<dbReference type="SUPFAM" id="SSF57667">
    <property type="entry name" value="beta-beta-alpha zinc fingers"/>
    <property type="match status" value="1"/>
</dbReference>
<evidence type="ECO:0000259" key="2">
    <source>
        <dbReference type="PROSITE" id="PS50157"/>
    </source>
</evidence>
<keyword evidence="1" id="KW-0862">Zinc</keyword>
<dbReference type="Pfam" id="PF00096">
    <property type="entry name" value="zf-C2H2"/>
    <property type="match status" value="1"/>
</dbReference>
<dbReference type="InterPro" id="IPR036236">
    <property type="entry name" value="Znf_C2H2_sf"/>
</dbReference>
<dbReference type="Gene3D" id="3.30.160.60">
    <property type="entry name" value="Classic Zinc Finger"/>
    <property type="match status" value="1"/>
</dbReference>
<keyword evidence="1" id="KW-0863">Zinc-finger</keyword>
<dbReference type="OrthoDB" id="10004641at2759"/>
<sequence length="90" mass="10977">MNECFPGEEKRRYRRSYGVFPCPNCGRTYLRKDSLQRHTLWECGKDPQFQCPFCPQKCKRKSHHIRHMQRQHKDMLDLMNNYVKKEVTAE</sequence>
<dbReference type="SMART" id="SM00355">
    <property type="entry name" value="ZnF_C2H2"/>
    <property type="match status" value="2"/>
</dbReference>
<dbReference type="Proteomes" id="UP001152798">
    <property type="component" value="Chromosome 4"/>
</dbReference>